<dbReference type="InterPro" id="IPR014043">
    <property type="entry name" value="Acyl_transferase_dom"/>
</dbReference>
<dbReference type="InterPro" id="IPR018201">
    <property type="entry name" value="Ketoacyl_synth_AS"/>
</dbReference>
<dbReference type="Gene3D" id="3.40.366.10">
    <property type="entry name" value="Malonyl-Coenzyme A Acyl Carrier Protein, domain 2"/>
    <property type="match status" value="1"/>
</dbReference>
<dbReference type="SMART" id="SM00826">
    <property type="entry name" value="PKS_DH"/>
    <property type="match status" value="1"/>
</dbReference>
<accession>A0ABV8HN37</accession>
<dbReference type="Pfam" id="PF21089">
    <property type="entry name" value="PKS_DH_N"/>
    <property type="match status" value="1"/>
</dbReference>
<dbReference type="Pfam" id="PF02801">
    <property type="entry name" value="Ketoacyl-synt_C"/>
    <property type="match status" value="1"/>
</dbReference>
<dbReference type="Gene3D" id="3.40.50.720">
    <property type="entry name" value="NAD(P)-binding Rossmann-like Domain"/>
    <property type="match status" value="3"/>
</dbReference>
<dbReference type="InterPro" id="IPR001227">
    <property type="entry name" value="Ac_transferase_dom_sf"/>
</dbReference>
<dbReference type="InterPro" id="IPR014031">
    <property type="entry name" value="Ketoacyl_synth_C"/>
</dbReference>
<dbReference type="InterPro" id="IPR016036">
    <property type="entry name" value="Malonyl_transacylase_ACP-bd"/>
</dbReference>
<dbReference type="PROSITE" id="PS52019">
    <property type="entry name" value="PKS_MFAS_DH"/>
    <property type="match status" value="1"/>
</dbReference>
<feature type="domain" description="PKS/mFAS DH" evidence="12">
    <location>
        <begin position="946"/>
        <end position="1236"/>
    </location>
</feature>
<comment type="caution">
    <text evidence="13">The sequence shown here is derived from an EMBL/GenBank/DDBJ whole genome shotgun (WGS) entry which is preliminary data.</text>
</comment>
<evidence type="ECO:0000256" key="6">
    <source>
        <dbReference type="ARBA" id="ARBA00023268"/>
    </source>
</evidence>
<dbReference type="InterPro" id="IPR050091">
    <property type="entry name" value="PKS_NRPS_Biosynth_Enz"/>
</dbReference>
<dbReference type="SMART" id="SM00827">
    <property type="entry name" value="PKS_AT"/>
    <property type="match status" value="1"/>
</dbReference>
<feature type="domain" description="Ketosynthase family 3 (KS3)" evidence="11">
    <location>
        <begin position="34"/>
        <end position="458"/>
    </location>
</feature>
<feature type="active site" description="Proton acceptor; for dehydratase activity" evidence="8">
    <location>
        <position position="981"/>
    </location>
</feature>
<dbReference type="InterPro" id="IPR016039">
    <property type="entry name" value="Thiolase-like"/>
</dbReference>
<feature type="region of interest" description="Disordered" evidence="9">
    <location>
        <begin position="467"/>
        <end position="489"/>
    </location>
</feature>
<dbReference type="InterPro" id="IPR049551">
    <property type="entry name" value="PKS_DH_C"/>
</dbReference>
<keyword evidence="7" id="KW-0012">Acyltransferase</keyword>
<dbReference type="Gene3D" id="3.30.70.3290">
    <property type="match status" value="1"/>
</dbReference>
<keyword evidence="4" id="KW-0808">Transferase</keyword>
<dbReference type="Pfam" id="PF08240">
    <property type="entry name" value="ADH_N"/>
    <property type="match status" value="1"/>
</dbReference>
<dbReference type="SMART" id="SM00829">
    <property type="entry name" value="PKS_ER"/>
    <property type="match status" value="1"/>
</dbReference>
<dbReference type="Gene3D" id="1.10.1200.10">
    <property type="entry name" value="ACP-like"/>
    <property type="match status" value="1"/>
</dbReference>
<keyword evidence="14" id="KW-1185">Reference proteome</keyword>
<dbReference type="SUPFAM" id="SSF50129">
    <property type="entry name" value="GroES-like"/>
    <property type="match status" value="1"/>
</dbReference>
<feature type="region of interest" description="N-terminal hotdog fold" evidence="8">
    <location>
        <begin position="946"/>
        <end position="1075"/>
    </location>
</feature>
<dbReference type="Pfam" id="PF14765">
    <property type="entry name" value="PS-DH"/>
    <property type="match status" value="1"/>
</dbReference>
<feature type="domain" description="Carrier" evidence="10">
    <location>
        <begin position="2058"/>
        <end position="2133"/>
    </location>
</feature>
<dbReference type="SUPFAM" id="SSF55048">
    <property type="entry name" value="Probable ACP-binding domain of malonyl-CoA ACP transacylase"/>
    <property type="match status" value="1"/>
</dbReference>
<keyword evidence="3" id="KW-0597">Phosphoprotein</keyword>
<dbReference type="EMBL" id="JBHSBB010000008">
    <property type="protein sequence ID" value="MFC4031591.1"/>
    <property type="molecule type" value="Genomic_DNA"/>
</dbReference>
<dbReference type="InterPro" id="IPR036291">
    <property type="entry name" value="NAD(P)-bd_dom_sf"/>
</dbReference>
<proteinExistence type="predicted"/>
<dbReference type="Pfam" id="PF00109">
    <property type="entry name" value="ketoacyl-synt"/>
    <property type="match status" value="1"/>
</dbReference>
<dbReference type="InterPro" id="IPR020806">
    <property type="entry name" value="PKS_PP-bd"/>
</dbReference>
<keyword evidence="6" id="KW-0511">Multifunctional enzyme</keyword>
<dbReference type="SUPFAM" id="SSF51735">
    <property type="entry name" value="NAD(P)-binding Rossmann-fold domains"/>
    <property type="match status" value="3"/>
</dbReference>
<dbReference type="InterPro" id="IPR013154">
    <property type="entry name" value="ADH-like_N"/>
</dbReference>
<dbReference type="InterPro" id="IPR049900">
    <property type="entry name" value="PKS_mFAS_DH"/>
</dbReference>
<reference evidence="14" key="1">
    <citation type="journal article" date="2019" name="Int. J. Syst. Evol. Microbiol.">
        <title>The Global Catalogue of Microorganisms (GCM) 10K type strain sequencing project: providing services to taxonomists for standard genome sequencing and annotation.</title>
        <authorList>
            <consortium name="The Broad Institute Genomics Platform"/>
            <consortium name="The Broad Institute Genome Sequencing Center for Infectious Disease"/>
            <person name="Wu L."/>
            <person name="Ma J."/>
        </authorList>
    </citation>
    <scope>NUCLEOTIDE SEQUENCE [LARGE SCALE GENOMIC DNA]</scope>
    <source>
        <strain evidence="14">CGMCC 4.7237</strain>
    </source>
</reference>
<dbReference type="SMART" id="SM00825">
    <property type="entry name" value="PKS_KS"/>
    <property type="match status" value="1"/>
</dbReference>
<dbReference type="SMART" id="SM00823">
    <property type="entry name" value="PKS_PP"/>
    <property type="match status" value="1"/>
</dbReference>
<evidence type="ECO:0000256" key="9">
    <source>
        <dbReference type="SAM" id="MobiDB-lite"/>
    </source>
</evidence>
<dbReference type="Pfam" id="PF00550">
    <property type="entry name" value="PP-binding"/>
    <property type="match status" value="1"/>
</dbReference>
<dbReference type="RefSeq" id="WP_386427868.1">
    <property type="nucleotide sequence ID" value="NZ_JBHSBB010000008.1"/>
</dbReference>
<dbReference type="InterPro" id="IPR057326">
    <property type="entry name" value="KR_dom"/>
</dbReference>
<evidence type="ECO:0000313" key="13">
    <source>
        <dbReference type="EMBL" id="MFC4031591.1"/>
    </source>
</evidence>
<dbReference type="InterPro" id="IPR036736">
    <property type="entry name" value="ACP-like_sf"/>
</dbReference>
<dbReference type="Gene3D" id="3.10.129.110">
    <property type="entry name" value="Polyketide synthase dehydratase"/>
    <property type="match status" value="1"/>
</dbReference>
<evidence type="ECO:0000256" key="8">
    <source>
        <dbReference type="PROSITE-ProRule" id="PRU01363"/>
    </source>
</evidence>
<dbReference type="Pfam" id="PF00698">
    <property type="entry name" value="Acyl_transf_1"/>
    <property type="match status" value="1"/>
</dbReference>
<dbReference type="Pfam" id="PF22621">
    <property type="entry name" value="CurL-like_PKS_C"/>
    <property type="match status" value="1"/>
</dbReference>
<evidence type="ECO:0000313" key="14">
    <source>
        <dbReference type="Proteomes" id="UP001595765"/>
    </source>
</evidence>
<evidence type="ECO:0000259" key="10">
    <source>
        <dbReference type="PROSITE" id="PS50075"/>
    </source>
</evidence>
<dbReference type="PANTHER" id="PTHR43775">
    <property type="entry name" value="FATTY ACID SYNTHASE"/>
    <property type="match status" value="1"/>
</dbReference>
<dbReference type="InterPro" id="IPR014030">
    <property type="entry name" value="Ketoacyl_synth_N"/>
</dbReference>
<dbReference type="InterPro" id="IPR020841">
    <property type="entry name" value="PKS_Beta-ketoAc_synthase_dom"/>
</dbReference>
<dbReference type="Gene3D" id="3.90.180.10">
    <property type="entry name" value="Medium-chain alcohol dehydrogenases, catalytic domain"/>
    <property type="match status" value="1"/>
</dbReference>
<dbReference type="PROSITE" id="PS52004">
    <property type="entry name" value="KS3_2"/>
    <property type="match status" value="1"/>
</dbReference>
<evidence type="ECO:0000256" key="7">
    <source>
        <dbReference type="ARBA" id="ARBA00023315"/>
    </source>
</evidence>
<keyword evidence="5" id="KW-0045">Antibiotic biosynthesis</keyword>
<dbReference type="InterPro" id="IPR042104">
    <property type="entry name" value="PKS_dehydratase_sf"/>
</dbReference>
<evidence type="ECO:0000259" key="12">
    <source>
        <dbReference type="PROSITE" id="PS52019"/>
    </source>
</evidence>
<dbReference type="SMART" id="SM01294">
    <property type="entry name" value="PKS_PP_betabranch"/>
    <property type="match status" value="1"/>
</dbReference>
<dbReference type="CDD" id="cd05195">
    <property type="entry name" value="enoyl_red"/>
    <property type="match status" value="1"/>
</dbReference>
<dbReference type="SUPFAM" id="SSF53901">
    <property type="entry name" value="Thiolase-like"/>
    <property type="match status" value="1"/>
</dbReference>
<dbReference type="Gene3D" id="3.40.47.10">
    <property type="match status" value="1"/>
</dbReference>
<name>A0ABV8HN37_9ACTN</name>
<dbReference type="PANTHER" id="PTHR43775:SF37">
    <property type="entry name" value="SI:DKEY-61P9.11"/>
    <property type="match status" value="1"/>
</dbReference>
<dbReference type="InterPro" id="IPR009081">
    <property type="entry name" value="PP-bd_ACP"/>
</dbReference>
<dbReference type="SUPFAM" id="SSF52151">
    <property type="entry name" value="FabD/lysophospholipase-like"/>
    <property type="match status" value="1"/>
</dbReference>
<keyword evidence="2" id="KW-0596">Phosphopantetheine</keyword>
<dbReference type="Pfam" id="PF13602">
    <property type="entry name" value="ADH_zinc_N_2"/>
    <property type="match status" value="1"/>
</dbReference>
<dbReference type="InterPro" id="IPR016035">
    <property type="entry name" value="Acyl_Trfase/lysoPLipase"/>
</dbReference>
<gene>
    <name evidence="13" type="ORF">ACFO3J_08885</name>
</gene>
<evidence type="ECO:0000256" key="4">
    <source>
        <dbReference type="ARBA" id="ARBA00022679"/>
    </source>
</evidence>
<sequence>MTTAPAPQQGPDDSQEEVIRLQRATIEGLEREKYEPIAIVGVGVRFPGDNNNLAQFEQFLRDSGDGIRPLPEDRFDLEAFAPFDEEDRGKIRTAGCGFIDGLDQFDAPFFNISPLEAQYVDPQQRLLLETAWESLENANINPASLRHGNGSVYIGASSIDYALELDSLPYEELDGHLASGITGFPMPGRLSYFFGMRGPSITTDAACASSLTALHMAVDGLRRGETDIALCGAVNSIHHPKILVMFSNGNMLAADGHCKTFDDSADGYARAEGCAMMVLKRQSDAERDGDTILALVRGTAIGQDGESAGLTVPNGTAQEAVIRASLANARLTPSDIQYVEAHGTGTPLGDPIEMGAITDVFTDSHTKENPIVVGSVKTNVGHMEPAAGMAGLLKTLLQLRSGTIFPHVGFKNPSGRIPWDSIPVKVPTENLPWEAPTRRAVINSFGFAGSIASVVLEQAPVRVPAPAEPEAPAADATADAADTADAATETPGHLFTLSAKSTKALRGQLERYRLFLDEHPEAGLADLCYTGNVARTHFTNQRIAGVVHDTEGLKRLLDGHLSDGEDATAHSTGSIRKTAFLFSGQGSQYAGMGKPLYRQYPEFRRQVDACDELFAPLLGLSIRAMMFGETEDAEEIHQTRYTQAALFTLEYALAKLWLSWGVRPSVMIGHSIGEVVAATVAGLFDLPDAIALVAARGRLMQSVTAPGGMSAVDAPADEVAPLLADYPDLAIAARNSPRQCVVSGGVESLAAVTKILVERGREVKPLPVSHAFHSPLMEEVFDDFRAALAQTAFHEPNLTVISNLTGKVAKFSEISDPEYWIRHIGEAVDFEAGMATVDRRGKHAFIEIGPSRALSALARQCVTPEDHVWVSSLRRNDDRGAVLSEAVAKLYTAGLPFSWDGFHAGRPGHLIDLPTYAFDRKRYWLPLKGRRHGLGGAVGAAGSAFHPLLGAEVSTEEQLKDGIREFSTRIGSTSPAYLADHVVMGRVVFPGTGYLETLLALQDAVHGDTRRPIQDVRILEPLFLEEDETTELRTRLTPGPQDTATVEIISRVPGRDSTIERRHSTAVLGARRESVDAPTETGQALLDAAGAVQEPRDVLSSDEVYAAYSDAGLEYGPEFARMRSVEVHGTDLAIGDLLGRTADALEHISPALVDAAAHAFAALVGDDSDSYLPVRFGWFRLFRKPRSQSLRVALRVGVPDAPGVDISLDLIATEDGQPVFELRGLGCKRVADSSTTARDSFFNEPRWLKRSLIAQTAQEDRHILVAQRPEADSADLVERATAAGARVSFAGTPQEAVSVLREQRITDVAWFWQSGDAAEETTAASLRAESESNYRDLLDLVASLGEGGFGRNQRLWLVTERAQWLPGDRAGTGEQHAASSLWGFGHTLLNEYPAYRVTMVDLPDDDLAPLLEEVLAPGTDEFQIAFRAGHRHVRRLMRTDGKGRPNGRGEGDFELVVKEYGQFSGVRIAPSEAVAPQGDEIQVRVHAAGLNFKDVLNVLGMLKEFGEQPLGFEAAGTVVATGPDAAHAVGDEVIINYLGCMKSSLTVPSAMAVRKPTTIDFTQAAGLASVYVTAYYALHHLAGMKAGDKVLIHAAAGGVGQAAVALAKAAGAEIYATASPHKWPLLRAQGVQHLMNSRTLDFADEIAAATGGTGVDIVLNSLNKDYIPAGMRSLGEGGRFVEMGKVGAWTPEQVHELRPDVVYHNFDLSELPQDEMFRLNTEIMGIIVDLVQSGELPPIKATAYSLDEIEEAFKVLGRGANIGKLVLNFEEEHAAKPAEITVDGDHTYLITGGLGALGLVTAEKLVHLGARHLTLISRSGTPAPDVAHLYTRLAERADVTLLTGDISDPDDLWQIMATLEHIPHPVGGIIHSAGTIADAPVSAQTWDSIDGVLRAKVYGSWMLHEAAAALPELKFFVGFSSAASVIGAPTQSNYAAGNAFLDHLMRWRASQDLPGLSVNWGPWGEVGMSARLGDQLIRRWADEGVKLFTPAKGVRALASVLGGPLAQVVIGDADWTKFSGARPLANAFYELVVRPEETTSRGIDLDALLIASRRERTATIDEFVRSKVAMVLHYEDAEAVDSVTEFVRLGLDSLVAVELKNALESALRLPLPASVAYDYPSASLLAEYLDLQLVPEPAV</sequence>
<dbReference type="Pfam" id="PF08659">
    <property type="entry name" value="KR"/>
    <property type="match status" value="1"/>
</dbReference>
<dbReference type="PROSITE" id="PS50075">
    <property type="entry name" value="CARRIER"/>
    <property type="match status" value="1"/>
</dbReference>
<dbReference type="CDD" id="cd00833">
    <property type="entry name" value="PKS"/>
    <property type="match status" value="1"/>
</dbReference>
<evidence type="ECO:0000256" key="2">
    <source>
        <dbReference type="ARBA" id="ARBA00022450"/>
    </source>
</evidence>
<evidence type="ECO:0000259" key="11">
    <source>
        <dbReference type="PROSITE" id="PS52004"/>
    </source>
</evidence>
<dbReference type="InterPro" id="IPR020807">
    <property type="entry name" value="PKS_DH"/>
</dbReference>
<dbReference type="Proteomes" id="UP001595765">
    <property type="component" value="Unassembled WGS sequence"/>
</dbReference>
<protein>
    <submittedName>
        <fullName evidence="13">SDR family NAD(P)-dependent oxidoreductase</fullName>
    </submittedName>
</protein>
<evidence type="ECO:0000256" key="5">
    <source>
        <dbReference type="ARBA" id="ARBA00023194"/>
    </source>
</evidence>
<dbReference type="PROSITE" id="PS00606">
    <property type="entry name" value="KS3_1"/>
    <property type="match status" value="1"/>
</dbReference>
<dbReference type="InterPro" id="IPR013968">
    <property type="entry name" value="PKS_KR"/>
</dbReference>
<evidence type="ECO:0000256" key="1">
    <source>
        <dbReference type="ARBA" id="ARBA00004792"/>
    </source>
</evidence>
<comment type="pathway">
    <text evidence="1">Antibiotic biosynthesis.</text>
</comment>
<organism evidence="13 14">
    <name type="scientific">Streptomyces polygonati</name>
    <dbReference type="NCBI Taxonomy" id="1617087"/>
    <lineage>
        <taxon>Bacteria</taxon>
        <taxon>Bacillati</taxon>
        <taxon>Actinomycetota</taxon>
        <taxon>Actinomycetes</taxon>
        <taxon>Kitasatosporales</taxon>
        <taxon>Streptomycetaceae</taxon>
        <taxon>Streptomyces</taxon>
    </lineage>
</organism>
<feature type="active site" description="Proton donor; for dehydratase activity" evidence="8">
    <location>
        <position position="1154"/>
    </location>
</feature>
<dbReference type="InterPro" id="IPR049552">
    <property type="entry name" value="PKS_DH_N"/>
</dbReference>
<dbReference type="InterPro" id="IPR011032">
    <property type="entry name" value="GroES-like_sf"/>
</dbReference>
<evidence type="ECO:0000256" key="3">
    <source>
        <dbReference type="ARBA" id="ARBA00022553"/>
    </source>
</evidence>
<feature type="region of interest" description="C-terminal hotdog fold" evidence="8">
    <location>
        <begin position="1096"/>
        <end position="1236"/>
    </location>
</feature>
<dbReference type="SMART" id="SM00822">
    <property type="entry name" value="PKS_KR"/>
    <property type="match status" value="1"/>
</dbReference>
<dbReference type="SUPFAM" id="SSF47336">
    <property type="entry name" value="ACP-like"/>
    <property type="match status" value="1"/>
</dbReference>
<dbReference type="InterPro" id="IPR020843">
    <property type="entry name" value="ER"/>
</dbReference>